<accession>A0ABY6DIT6</accession>
<keyword evidence="3" id="KW-1185">Reference proteome</keyword>
<organism evidence="2 3">
    <name type="scientific">Chitiniphilus purpureus</name>
    <dbReference type="NCBI Taxonomy" id="2981137"/>
    <lineage>
        <taxon>Bacteria</taxon>
        <taxon>Pseudomonadati</taxon>
        <taxon>Pseudomonadota</taxon>
        <taxon>Betaproteobacteria</taxon>
        <taxon>Neisseriales</taxon>
        <taxon>Chitinibacteraceae</taxon>
        <taxon>Chitiniphilus</taxon>
    </lineage>
</organism>
<evidence type="ECO:0000313" key="2">
    <source>
        <dbReference type="EMBL" id="UXY14269.1"/>
    </source>
</evidence>
<keyword evidence="1" id="KW-0812">Transmembrane</keyword>
<protein>
    <submittedName>
        <fullName evidence="2">Uncharacterized protein</fullName>
    </submittedName>
</protein>
<evidence type="ECO:0000256" key="1">
    <source>
        <dbReference type="SAM" id="Phobius"/>
    </source>
</evidence>
<gene>
    <name evidence="2" type="ORF">N8I74_13210</name>
</gene>
<feature type="transmembrane region" description="Helical" evidence="1">
    <location>
        <begin position="21"/>
        <end position="42"/>
    </location>
</feature>
<evidence type="ECO:0000313" key="3">
    <source>
        <dbReference type="Proteomes" id="UP001061302"/>
    </source>
</evidence>
<keyword evidence="1" id="KW-0472">Membrane</keyword>
<name>A0ABY6DIT6_9NEIS</name>
<dbReference type="Proteomes" id="UP001061302">
    <property type="component" value="Chromosome"/>
</dbReference>
<proteinExistence type="predicted"/>
<dbReference type="RefSeq" id="WP_263123568.1">
    <property type="nucleotide sequence ID" value="NZ_CP106753.1"/>
</dbReference>
<keyword evidence="1" id="KW-1133">Transmembrane helix</keyword>
<feature type="transmembrane region" description="Helical" evidence="1">
    <location>
        <begin position="48"/>
        <end position="66"/>
    </location>
</feature>
<sequence>MAQQNQDSPVQPDQDDVIGGTWGVAVVLLGVVLILASLPLMIMPPFGFLLLAAGLLLLFFGSRNHLAARKIRRNPHRPQEEKMRHM</sequence>
<dbReference type="EMBL" id="CP106753">
    <property type="protein sequence ID" value="UXY14269.1"/>
    <property type="molecule type" value="Genomic_DNA"/>
</dbReference>
<reference evidence="2" key="1">
    <citation type="submission" date="2022-10" db="EMBL/GenBank/DDBJ databases">
        <title>Chitiniphilus purpureus sp. nov., a novel chitin-degrading bacterium isolated from crawfish pond sediment.</title>
        <authorList>
            <person name="Li K."/>
        </authorList>
    </citation>
    <scope>NUCLEOTIDE SEQUENCE</scope>
    <source>
        <strain evidence="2">CD1</strain>
    </source>
</reference>